<dbReference type="AlphaFoldDB" id="A0A0C2I0P8"/>
<dbReference type="EMBL" id="JXDG01000042">
    <property type="protein sequence ID" value="KIH82896.1"/>
    <property type="molecule type" value="Genomic_DNA"/>
</dbReference>
<dbReference type="STRING" id="226910.UCMB321_3351"/>
<evidence type="ECO:0000313" key="1">
    <source>
        <dbReference type="EMBL" id="KIH82896.1"/>
    </source>
</evidence>
<name>A0A0C2I0P8_9PSED</name>
<dbReference type="Proteomes" id="UP000031535">
    <property type="component" value="Unassembled WGS sequence"/>
</dbReference>
<evidence type="ECO:0000313" key="2">
    <source>
        <dbReference type="Proteomes" id="UP000031535"/>
    </source>
</evidence>
<dbReference type="PATRIC" id="fig|226910.6.peg.3340"/>
<proteinExistence type="predicted"/>
<comment type="caution">
    <text evidence="1">The sequence shown here is derived from an EMBL/GenBank/DDBJ whole genome shotgun (WGS) entry which is preliminary data.</text>
</comment>
<protein>
    <submittedName>
        <fullName evidence="1">Uncharacterized protein</fullName>
    </submittedName>
</protein>
<sequence>MGRVLHATAPALTSGAPVRARASLNLVNGAGAICRMA</sequence>
<accession>A0A0C2I0P8</accession>
<organism evidence="1 2">
    <name type="scientific">Pseudomonas batumici</name>
    <dbReference type="NCBI Taxonomy" id="226910"/>
    <lineage>
        <taxon>Bacteria</taxon>
        <taxon>Pseudomonadati</taxon>
        <taxon>Pseudomonadota</taxon>
        <taxon>Gammaproteobacteria</taxon>
        <taxon>Pseudomonadales</taxon>
        <taxon>Pseudomonadaceae</taxon>
        <taxon>Pseudomonas</taxon>
    </lineage>
</organism>
<reference evidence="1 2" key="1">
    <citation type="submission" date="2015-01" db="EMBL/GenBank/DDBJ databases">
        <title>Complete genome of Pseudomonas batumici UCM B-321 producer of the batumin antibiotic with strong antistaphilococcal and potential anticancer activity.</title>
        <authorList>
            <person name="Klochko V.V."/>
            <person name="Zelena L.B."/>
            <person name="Elena K.A."/>
            <person name="Reva O.N."/>
        </authorList>
    </citation>
    <scope>NUCLEOTIDE SEQUENCE [LARGE SCALE GENOMIC DNA]</scope>
    <source>
        <strain evidence="1 2">UCM B-321</strain>
    </source>
</reference>
<keyword evidence="2" id="KW-1185">Reference proteome</keyword>
<gene>
    <name evidence="1" type="ORF">UCMB321_3351</name>
</gene>